<keyword evidence="1" id="KW-1133">Transmembrane helix</keyword>
<organism evidence="2 3">
    <name type="scientific">Cardiocondyla obscurior</name>
    <dbReference type="NCBI Taxonomy" id="286306"/>
    <lineage>
        <taxon>Eukaryota</taxon>
        <taxon>Metazoa</taxon>
        <taxon>Ecdysozoa</taxon>
        <taxon>Arthropoda</taxon>
        <taxon>Hexapoda</taxon>
        <taxon>Insecta</taxon>
        <taxon>Pterygota</taxon>
        <taxon>Neoptera</taxon>
        <taxon>Endopterygota</taxon>
        <taxon>Hymenoptera</taxon>
        <taxon>Apocrita</taxon>
        <taxon>Aculeata</taxon>
        <taxon>Formicoidea</taxon>
        <taxon>Formicidae</taxon>
        <taxon>Myrmicinae</taxon>
        <taxon>Cardiocondyla</taxon>
    </lineage>
</organism>
<gene>
    <name evidence="2" type="ORF">PUN28_018796</name>
</gene>
<keyword evidence="3" id="KW-1185">Reference proteome</keyword>
<dbReference type="Proteomes" id="UP001430953">
    <property type="component" value="Unassembled WGS sequence"/>
</dbReference>
<evidence type="ECO:0000256" key="1">
    <source>
        <dbReference type="SAM" id="Phobius"/>
    </source>
</evidence>
<reference evidence="2 3" key="1">
    <citation type="submission" date="2023-03" db="EMBL/GenBank/DDBJ databases">
        <title>High recombination rates correlate with genetic variation in Cardiocondyla obscurior ants.</title>
        <authorList>
            <person name="Errbii M."/>
        </authorList>
    </citation>
    <scope>NUCLEOTIDE SEQUENCE [LARGE SCALE GENOMIC DNA]</scope>
    <source>
        <strain evidence="2">Alpha-2009</strain>
        <tissue evidence="2">Whole body</tissue>
    </source>
</reference>
<protein>
    <submittedName>
        <fullName evidence="2">Uncharacterized protein</fullName>
    </submittedName>
</protein>
<name>A0AAW2EI09_9HYME</name>
<dbReference type="AlphaFoldDB" id="A0AAW2EI09"/>
<feature type="transmembrane region" description="Helical" evidence="1">
    <location>
        <begin position="32"/>
        <end position="56"/>
    </location>
</feature>
<proteinExistence type="predicted"/>
<evidence type="ECO:0000313" key="3">
    <source>
        <dbReference type="Proteomes" id="UP001430953"/>
    </source>
</evidence>
<comment type="caution">
    <text evidence="2">The sequence shown here is derived from an EMBL/GenBank/DDBJ whole genome shotgun (WGS) entry which is preliminary data.</text>
</comment>
<evidence type="ECO:0000313" key="2">
    <source>
        <dbReference type="EMBL" id="KAL0101247.1"/>
    </source>
</evidence>
<sequence>MIYIKTEHFKINRILLLSIGLWPYERTRLVKLQMIFIFGILLSNVTYQIMIGLDILQNICNNMRDKNEIAIMKKYGDIAKRFTTIFIPTGLLVTCLLHFLDAFLHDDTSQSNRVLQKLLPKFFIGQESHMYLILLNFVVSISIGGTALIGVGSVILSYIEYTCGIWKVARFITLVFSNFKQLLFILITIKVLCLSFNLYRVSSYVIRCVADNYFDFIVLKLKKKKKWDCNIICKCKNFCCNLKVTDCKIYMHKLIVNY</sequence>
<feature type="transmembrane region" description="Helical" evidence="1">
    <location>
        <begin position="130"/>
        <end position="161"/>
    </location>
</feature>
<accession>A0AAW2EI09</accession>
<dbReference type="EMBL" id="JADYXP020000024">
    <property type="protein sequence ID" value="KAL0101247.1"/>
    <property type="molecule type" value="Genomic_DNA"/>
</dbReference>
<keyword evidence="1" id="KW-0472">Membrane</keyword>
<feature type="transmembrane region" description="Helical" evidence="1">
    <location>
        <begin position="82"/>
        <end position="100"/>
    </location>
</feature>
<feature type="transmembrane region" description="Helical" evidence="1">
    <location>
        <begin position="182"/>
        <end position="199"/>
    </location>
</feature>
<keyword evidence="1" id="KW-0812">Transmembrane</keyword>